<keyword evidence="4 5" id="KW-0472">Membrane</keyword>
<dbReference type="InterPro" id="IPR000620">
    <property type="entry name" value="EamA_dom"/>
</dbReference>
<feature type="transmembrane region" description="Helical" evidence="5">
    <location>
        <begin position="262"/>
        <end position="282"/>
    </location>
</feature>
<dbReference type="InterPro" id="IPR037185">
    <property type="entry name" value="EmrE-like"/>
</dbReference>
<keyword evidence="8" id="KW-1185">Reference proteome</keyword>
<feature type="domain" description="EamA" evidence="6">
    <location>
        <begin position="171"/>
        <end position="305"/>
    </location>
</feature>
<gene>
    <name evidence="7" type="ORF">KZJ38_33105</name>
</gene>
<keyword evidence="3 5" id="KW-1133">Transmembrane helix</keyword>
<dbReference type="Proteomes" id="UP000826462">
    <property type="component" value="Chromosome 2"/>
</dbReference>
<organism evidence="7 8">
    <name type="scientific">Paraburkholderia edwinii</name>
    <dbReference type="NCBI Taxonomy" id="2861782"/>
    <lineage>
        <taxon>Bacteria</taxon>
        <taxon>Pseudomonadati</taxon>
        <taxon>Pseudomonadota</taxon>
        <taxon>Betaproteobacteria</taxon>
        <taxon>Burkholderiales</taxon>
        <taxon>Burkholderiaceae</taxon>
        <taxon>Paraburkholderia</taxon>
    </lineage>
</organism>
<dbReference type="Pfam" id="PF00892">
    <property type="entry name" value="EamA"/>
    <property type="match status" value="2"/>
</dbReference>
<comment type="subcellular location">
    <subcellularLocation>
        <location evidence="1">Membrane</location>
        <topology evidence="1">Multi-pass membrane protein</topology>
    </subcellularLocation>
</comment>
<dbReference type="PANTHER" id="PTHR32322">
    <property type="entry name" value="INNER MEMBRANE TRANSPORTER"/>
    <property type="match status" value="1"/>
</dbReference>
<dbReference type="PANTHER" id="PTHR32322:SF9">
    <property type="entry name" value="AMINO-ACID METABOLITE EFFLUX PUMP-RELATED"/>
    <property type="match status" value="1"/>
</dbReference>
<dbReference type="Gene3D" id="1.10.3730.20">
    <property type="match status" value="1"/>
</dbReference>
<feature type="transmembrane region" description="Helical" evidence="5">
    <location>
        <begin position="288"/>
        <end position="306"/>
    </location>
</feature>
<feature type="transmembrane region" description="Helical" evidence="5">
    <location>
        <begin position="167"/>
        <end position="184"/>
    </location>
</feature>
<evidence type="ECO:0000256" key="1">
    <source>
        <dbReference type="ARBA" id="ARBA00004141"/>
    </source>
</evidence>
<feature type="transmembrane region" description="Helical" evidence="5">
    <location>
        <begin position="51"/>
        <end position="69"/>
    </location>
</feature>
<evidence type="ECO:0000259" key="6">
    <source>
        <dbReference type="Pfam" id="PF00892"/>
    </source>
</evidence>
<dbReference type="InterPro" id="IPR050638">
    <property type="entry name" value="AA-Vitamin_Transporters"/>
</dbReference>
<feature type="domain" description="EamA" evidence="6">
    <location>
        <begin position="24"/>
        <end position="150"/>
    </location>
</feature>
<reference evidence="7 8" key="1">
    <citation type="submission" date="2021-07" db="EMBL/GenBank/DDBJ databases">
        <title>Paraburkholderia edwinii protects Aspergillus sp. from phenazines by acting as a toxin sponge.</title>
        <authorList>
            <person name="Dahlstrom K.M."/>
            <person name="Newman D.K."/>
        </authorList>
    </citation>
    <scope>NUCLEOTIDE SEQUENCE [LARGE SCALE GENOMIC DNA]</scope>
    <source>
        <strain evidence="7 8">Pe01</strain>
    </source>
</reference>
<feature type="transmembrane region" description="Helical" evidence="5">
    <location>
        <begin position="81"/>
        <end position="101"/>
    </location>
</feature>
<proteinExistence type="predicted"/>
<feature type="transmembrane region" description="Helical" evidence="5">
    <location>
        <begin position="21"/>
        <end position="39"/>
    </location>
</feature>
<feature type="transmembrane region" description="Helical" evidence="5">
    <location>
        <begin position="137"/>
        <end position="155"/>
    </location>
</feature>
<feature type="transmembrane region" description="Helical" evidence="5">
    <location>
        <begin position="205"/>
        <end position="222"/>
    </location>
</feature>
<evidence type="ECO:0000256" key="4">
    <source>
        <dbReference type="ARBA" id="ARBA00023136"/>
    </source>
</evidence>
<keyword evidence="2 5" id="KW-0812">Transmembrane</keyword>
<evidence type="ECO:0000256" key="3">
    <source>
        <dbReference type="ARBA" id="ARBA00022989"/>
    </source>
</evidence>
<sequence>MRSSPRPQSLPAARIAASRSRLAMLTTLAMFAFAGNSLLCRIALKATAIDPATFTTIRIAAAATVLWFIQRARVQQPRGGGDWYAALALFVYAAAFSFAYVGLAAGAGALLLFGAVQATMIGYALWSGERLQIRQWLGVALALAGLVVLVLPGLVPRNAASPSLAPPLASSLLMLAAGIAWGVYSLHGKRAADPAAATAGNFLRAVPFAIALSVLTLLGAPIHTPLSVDRAGVVYALISGAITSGLGYVIWYAALKELKASSAATVQLSVPLIAALGGVALLNEALTARLVVSAVAILGGIALVIVRPSKAV</sequence>
<evidence type="ECO:0000256" key="2">
    <source>
        <dbReference type="ARBA" id="ARBA00022692"/>
    </source>
</evidence>
<evidence type="ECO:0000313" key="7">
    <source>
        <dbReference type="EMBL" id="QYD71811.1"/>
    </source>
</evidence>
<feature type="transmembrane region" description="Helical" evidence="5">
    <location>
        <begin position="107"/>
        <end position="125"/>
    </location>
</feature>
<feature type="transmembrane region" description="Helical" evidence="5">
    <location>
        <begin position="234"/>
        <end position="255"/>
    </location>
</feature>
<protein>
    <submittedName>
        <fullName evidence="7">DMT family transporter</fullName>
    </submittedName>
</protein>
<accession>A0ABX8US13</accession>
<evidence type="ECO:0000313" key="8">
    <source>
        <dbReference type="Proteomes" id="UP000826462"/>
    </source>
</evidence>
<dbReference type="SUPFAM" id="SSF103481">
    <property type="entry name" value="Multidrug resistance efflux transporter EmrE"/>
    <property type="match status" value="2"/>
</dbReference>
<dbReference type="EMBL" id="CP080096">
    <property type="protein sequence ID" value="QYD71811.1"/>
    <property type="molecule type" value="Genomic_DNA"/>
</dbReference>
<evidence type="ECO:0000256" key="5">
    <source>
        <dbReference type="SAM" id="Phobius"/>
    </source>
</evidence>
<name>A0ABX8US13_9BURK</name>